<evidence type="ECO:0000313" key="3">
    <source>
        <dbReference type="Proteomes" id="UP000271590"/>
    </source>
</evidence>
<proteinExistence type="predicted"/>
<feature type="transmembrane region" description="Helical" evidence="1">
    <location>
        <begin position="117"/>
        <end position="141"/>
    </location>
</feature>
<dbReference type="RefSeq" id="WP_124962068.1">
    <property type="nucleotide sequence ID" value="NZ_RQXU01000039.1"/>
</dbReference>
<keyword evidence="1" id="KW-0472">Membrane</keyword>
<accession>A0A3P3E1N4</accession>
<comment type="caution">
    <text evidence="2">The sequence shown here is derived from an EMBL/GenBank/DDBJ whole genome shotgun (WGS) entry which is preliminary data.</text>
</comment>
<protein>
    <recommendedName>
        <fullName evidence="4">Transmembrane protein</fullName>
    </recommendedName>
</protein>
<feature type="transmembrane region" description="Helical" evidence="1">
    <location>
        <begin position="43"/>
        <end position="61"/>
    </location>
</feature>
<dbReference type="AlphaFoldDB" id="A0A3P3E1N4"/>
<evidence type="ECO:0000313" key="2">
    <source>
        <dbReference type="EMBL" id="RRH80400.1"/>
    </source>
</evidence>
<reference evidence="2 3" key="1">
    <citation type="submission" date="2018-11" db="EMBL/GenBank/DDBJ databases">
        <title>The genome of Variovorax sp T529.</title>
        <authorList>
            <person name="Gao J."/>
        </authorList>
    </citation>
    <scope>NUCLEOTIDE SEQUENCE [LARGE SCALE GENOMIC DNA]</scope>
    <source>
        <strain evidence="2 3">T529</strain>
    </source>
</reference>
<gene>
    <name evidence="2" type="ORF">EH244_30750</name>
</gene>
<evidence type="ECO:0000256" key="1">
    <source>
        <dbReference type="SAM" id="Phobius"/>
    </source>
</evidence>
<feature type="transmembrane region" description="Helical" evidence="1">
    <location>
        <begin position="73"/>
        <end position="97"/>
    </location>
</feature>
<dbReference type="Proteomes" id="UP000271590">
    <property type="component" value="Unassembled WGS sequence"/>
</dbReference>
<organism evidence="2 3">
    <name type="scientific">Variovorax beijingensis</name>
    <dbReference type="NCBI Taxonomy" id="2496117"/>
    <lineage>
        <taxon>Bacteria</taxon>
        <taxon>Pseudomonadati</taxon>
        <taxon>Pseudomonadota</taxon>
        <taxon>Betaproteobacteria</taxon>
        <taxon>Burkholderiales</taxon>
        <taxon>Comamonadaceae</taxon>
        <taxon>Variovorax</taxon>
    </lineage>
</organism>
<keyword evidence="1" id="KW-1133">Transmembrane helix</keyword>
<sequence length="155" mass="16721">MTMLTKPVCAAALFACHVFLLGSVTQSPDPCAATQDFVYPLATPLLILGSIGWLGVSYWCLPFHAHWPSRLAYVVLYAITSILLAIGLSVGALHMVLRYEHLMSFLVEQDCYGDATLSVLSMTVTTAIAMFLGLLSIDRAVSALQIGRRKSVGAD</sequence>
<dbReference type="EMBL" id="RQXU01000039">
    <property type="protein sequence ID" value="RRH80400.1"/>
    <property type="molecule type" value="Genomic_DNA"/>
</dbReference>
<keyword evidence="1" id="KW-0812">Transmembrane</keyword>
<evidence type="ECO:0008006" key="4">
    <source>
        <dbReference type="Google" id="ProtNLM"/>
    </source>
</evidence>
<name>A0A3P3E1N4_9BURK</name>